<name>A0A1M7BWY6_9FLAO</name>
<evidence type="ECO:0000256" key="1">
    <source>
        <dbReference type="SAM" id="Phobius"/>
    </source>
</evidence>
<keyword evidence="1" id="KW-0812">Transmembrane</keyword>
<reference evidence="2 3" key="1">
    <citation type="submission" date="2016-11" db="EMBL/GenBank/DDBJ databases">
        <authorList>
            <person name="Jaros S."/>
            <person name="Januszkiewicz K."/>
            <person name="Wedrychowicz H."/>
        </authorList>
    </citation>
    <scope>NUCLEOTIDE SEQUENCE [LARGE SCALE GENOMIC DNA]</scope>
    <source>
        <strain evidence="2 3">DSM 27621</strain>
    </source>
</reference>
<protein>
    <submittedName>
        <fullName evidence="2">Uncharacterized protein</fullName>
    </submittedName>
</protein>
<proteinExistence type="predicted"/>
<dbReference type="EMBL" id="FRBM01000005">
    <property type="protein sequence ID" value="SHL59464.1"/>
    <property type="molecule type" value="Genomic_DNA"/>
</dbReference>
<evidence type="ECO:0000313" key="2">
    <source>
        <dbReference type="EMBL" id="SHL59464.1"/>
    </source>
</evidence>
<gene>
    <name evidence="2" type="ORF">SAMN05444407_1051</name>
</gene>
<keyword evidence="1" id="KW-1133">Transmembrane helix</keyword>
<sequence length="46" mass="5616">MQFLKKNYLVILFFIIIGVITYDYFFRQDFKKNYLKNGEYAIGTTH</sequence>
<organism evidence="2 3">
    <name type="scientific">Chryseobacterium contaminans</name>
    <dbReference type="NCBI Taxonomy" id="1423959"/>
    <lineage>
        <taxon>Bacteria</taxon>
        <taxon>Pseudomonadati</taxon>
        <taxon>Bacteroidota</taxon>
        <taxon>Flavobacteriia</taxon>
        <taxon>Flavobacteriales</taxon>
        <taxon>Weeksellaceae</taxon>
        <taxon>Chryseobacterium group</taxon>
        <taxon>Chryseobacterium</taxon>
    </lineage>
</organism>
<accession>A0A1M7BWY6</accession>
<dbReference type="AlphaFoldDB" id="A0A1M7BWY6"/>
<evidence type="ECO:0000313" key="3">
    <source>
        <dbReference type="Proteomes" id="UP000184069"/>
    </source>
</evidence>
<dbReference type="RefSeq" id="WP_167367179.1">
    <property type="nucleotide sequence ID" value="NZ_FRBM01000005.1"/>
</dbReference>
<keyword evidence="1" id="KW-0472">Membrane</keyword>
<dbReference type="Proteomes" id="UP000184069">
    <property type="component" value="Unassembled WGS sequence"/>
</dbReference>
<feature type="transmembrane region" description="Helical" evidence="1">
    <location>
        <begin position="6"/>
        <end position="26"/>
    </location>
</feature>